<accession>A0A8A1V0U8</accession>
<protein>
    <submittedName>
        <fullName evidence="1">DUF3307 domain-containing protein</fullName>
    </submittedName>
</protein>
<dbReference type="Proteomes" id="UP000011074">
    <property type="component" value="Chromosome"/>
</dbReference>
<dbReference type="AlphaFoldDB" id="A0A8A1V0U8"/>
<name>A0A8A1V0U8_STRR1</name>
<proteinExistence type="predicted"/>
<sequence length="149" mass="15838">MMAAAEFAAAYIALFTAHHAADYLAQGDRMSARKAGWTEQGPDGKSVRHTGWGANQLHAATHSVAELLALGLLAAVVHLPLPVWGVTGAVLWIHLTHSLIDRRWPVRAWMCHTGSAGFVQRGGMPLVDQSMHLVFGLFPAALLIAGGAS</sequence>
<reference evidence="1" key="1">
    <citation type="submission" date="2012-12" db="EMBL/GenBank/DDBJ databases">
        <authorList>
            <person name="Pethick F.E."/>
            <person name="MacFadyen A.C."/>
            <person name="Tang Z."/>
            <person name="Sangal V."/>
            <person name="Tze-Tze L."/>
            <person name="Chu J."/>
            <person name="Guo M."/>
            <person name="Kirby R."/>
            <person name="Hoskisson P.A."/>
            <person name="Herron P.R."/>
            <person name="Hunter I.S."/>
        </authorList>
    </citation>
    <scope>NUCLEOTIDE SEQUENCE</scope>
    <source>
        <strain evidence="1">ATCC 10970</strain>
    </source>
</reference>
<evidence type="ECO:0000313" key="2">
    <source>
        <dbReference type="Proteomes" id="UP000011074"/>
    </source>
</evidence>
<dbReference type="EMBL" id="CP048261">
    <property type="protein sequence ID" value="QST86070.1"/>
    <property type="molecule type" value="Genomic_DNA"/>
</dbReference>
<reference evidence="1" key="2">
    <citation type="submission" date="2020-01" db="EMBL/GenBank/DDBJ databases">
        <authorList>
            <person name="Algora L."/>
            <person name="Schniete J.K."/>
            <person name="MacFadyen A."/>
            <person name="Hoskisson P.A."/>
            <person name="Hunter I.S."/>
            <person name="Herron P.R."/>
        </authorList>
    </citation>
    <scope>NUCLEOTIDE SEQUENCE</scope>
    <source>
        <strain evidence="1">ATCC 10970</strain>
    </source>
</reference>
<reference evidence="1" key="3">
    <citation type="journal article" date="2021" name="bioRxiv">
        <title>Bilateral symmetry of linear streptomycete chromosomes.</title>
        <authorList>
            <person name="Algora-Gallardo L."/>
            <person name="Schniete J.K."/>
            <person name="Mark D.R."/>
            <person name="Hunter I.S."/>
            <person name="Herron P.R."/>
        </authorList>
    </citation>
    <scope>NUCLEOTIDE SEQUENCE</scope>
    <source>
        <strain evidence="1">ATCC 10970</strain>
    </source>
</reference>
<organism evidence="1 2">
    <name type="scientific">Streptomyces rimosus subsp. rimosus (strain ATCC 10970 / DSM 40260 / JCM 4667 / NRRL 2234)</name>
    <dbReference type="NCBI Taxonomy" id="1265868"/>
    <lineage>
        <taxon>Bacteria</taxon>
        <taxon>Bacillati</taxon>
        <taxon>Actinomycetota</taxon>
        <taxon>Actinomycetes</taxon>
        <taxon>Kitasatosporales</taxon>
        <taxon>Streptomycetaceae</taxon>
        <taxon>Streptomyces</taxon>
    </lineage>
</organism>
<gene>
    <name evidence="1" type="ORF">SRIM_021890</name>
</gene>
<evidence type="ECO:0000313" key="1">
    <source>
        <dbReference type="EMBL" id="QST86070.1"/>
    </source>
</evidence>